<dbReference type="Proteomes" id="UP000263642">
    <property type="component" value="Unassembled WGS sequence"/>
</dbReference>
<protein>
    <recommendedName>
        <fullName evidence="3">Glycine cleavage system H protein</fullName>
    </recommendedName>
</protein>
<keyword evidence="2 3" id="KW-0450">Lipoyl</keyword>
<dbReference type="GO" id="GO:0005960">
    <property type="term" value="C:glycine cleavage complex"/>
    <property type="evidence" value="ECO:0007669"/>
    <property type="project" value="InterPro"/>
</dbReference>
<accession>A0A3D3RD91</accession>
<dbReference type="SUPFAM" id="SSF51230">
    <property type="entry name" value="Single hybrid motif"/>
    <property type="match status" value="1"/>
</dbReference>
<dbReference type="RefSeq" id="WP_002649208.1">
    <property type="nucleotide sequence ID" value="NZ_CAXAST010000003.1"/>
</dbReference>
<organism evidence="6 8">
    <name type="scientific">Gimesia maris</name>
    <dbReference type="NCBI Taxonomy" id="122"/>
    <lineage>
        <taxon>Bacteria</taxon>
        <taxon>Pseudomonadati</taxon>
        <taxon>Planctomycetota</taxon>
        <taxon>Planctomycetia</taxon>
        <taxon>Planctomycetales</taxon>
        <taxon>Planctomycetaceae</taxon>
        <taxon>Gimesia</taxon>
    </lineage>
</organism>
<dbReference type="HAMAP" id="MF_00272">
    <property type="entry name" value="GcvH"/>
    <property type="match status" value="1"/>
</dbReference>
<dbReference type="GeneID" id="98645848"/>
<dbReference type="CDD" id="cd06848">
    <property type="entry name" value="GCS_H"/>
    <property type="match status" value="1"/>
</dbReference>
<dbReference type="AlphaFoldDB" id="A0A3D3RD91"/>
<feature type="domain" description="Lipoyl-binding" evidence="5">
    <location>
        <begin position="21"/>
        <end position="103"/>
    </location>
</feature>
<name>A0A3D3RD91_9PLAN</name>
<dbReference type="GO" id="GO:0009249">
    <property type="term" value="P:protein lipoylation"/>
    <property type="evidence" value="ECO:0007669"/>
    <property type="project" value="TreeGrafter"/>
</dbReference>
<evidence type="ECO:0000256" key="2">
    <source>
        <dbReference type="ARBA" id="ARBA00022823"/>
    </source>
</evidence>
<reference evidence="7 9" key="2">
    <citation type="submission" date="2019-08" db="EMBL/GenBank/DDBJ databases">
        <title>Deep-cultivation of Planctomycetes and their phenomic and genomic characterization uncovers novel biology.</title>
        <authorList>
            <person name="Wiegand S."/>
            <person name="Jogler M."/>
            <person name="Boedeker C."/>
            <person name="Pinto D."/>
            <person name="Vollmers J."/>
            <person name="Rivas-Marin E."/>
            <person name="Kohn T."/>
            <person name="Peeters S.H."/>
            <person name="Heuer A."/>
            <person name="Rast P."/>
            <person name="Oberbeckmann S."/>
            <person name="Bunk B."/>
            <person name="Jeske O."/>
            <person name="Meyerdierks A."/>
            <person name="Storesund J.E."/>
            <person name="Kallscheuer N."/>
            <person name="Luecker S."/>
            <person name="Lage O.M."/>
            <person name="Pohl T."/>
            <person name="Merkel B.J."/>
            <person name="Hornburger P."/>
            <person name="Mueller R.-W."/>
            <person name="Bruemmer F."/>
            <person name="Labrenz M."/>
            <person name="Spormann A.M."/>
            <person name="Op den Camp H."/>
            <person name="Overmann J."/>
            <person name="Amann R."/>
            <person name="Jetten M.S.M."/>
            <person name="Mascher T."/>
            <person name="Medema M.H."/>
            <person name="Devos D.P."/>
            <person name="Kaster A.-K."/>
            <person name="Ovreas L."/>
            <person name="Rohde M."/>
            <person name="Galperin M.Y."/>
            <person name="Jogler C."/>
        </authorList>
    </citation>
    <scope>NUCLEOTIDE SEQUENCE [LARGE SCALE GENOMIC DNA]</scope>
    <source>
        <strain evidence="7 9">DSM 8797</strain>
    </source>
</reference>
<dbReference type="PANTHER" id="PTHR11715:SF3">
    <property type="entry name" value="GLYCINE CLEAVAGE SYSTEM H PROTEIN-RELATED"/>
    <property type="match status" value="1"/>
</dbReference>
<dbReference type="EMBL" id="DQAY01000133">
    <property type="protein sequence ID" value="HCO25580.1"/>
    <property type="molecule type" value="Genomic_DNA"/>
</dbReference>
<evidence type="ECO:0000313" key="7">
    <source>
        <dbReference type="EMBL" id="QEG15365.1"/>
    </source>
</evidence>
<gene>
    <name evidence="3 6" type="primary">gcvH</name>
    <name evidence="7" type="synonym">gcvH_1</name>
    <name evidence="6" type="ORF">DIT97_22085</name>
    <name evidence="7" type="ORF">GmarT_12050</name>
</gene>
<dbReference type="Gene3D" id="2.40.50.100">
    <property type="match status" value="1"/>
</dbReference>
<evidence type="ECO:0000313" key="6">
    <source>
        <dbReference type="EMBL" id="HCO25580.1"/>
    </source>
</evidence>
<evidence type="ECO:0000256" key="3">
    <source>
        <dbReference type="HAMAP-Rule" id="MF_00272"/>
    </source>
</evidence>
<reference evidence="6 8" key="1">
    <citation type="journal article" date="2018" name="Nat. Biotechnol.">
        <title>A standardized bacterial taxonomy based on genome phylogeny substantially revises the tree of life.</title>
        <authorList>
            <person name="Parks D.H."/>
            <person name="Chuvochina M."/>
            <person name="Waite D.W."/>
            <person name="Rinke C."/>
            <person name="Skarshewski A."/>
            <person name="Chaumeil P.A."/>
            <person name="Hugenholtz P."/>
        </authorList>
    </citation>
    <scope>NUCLEOTIDE SEQUENCE [LARGE SCALE GENOMIC DNA]</scope>
    <source>
        <strain evidence="6">UBA9375</strain>
    </source>
</reference>
<comment type="function">
    <text evidence="3">The glycine cleavage system catalyzes the degradation of glycine. The H protein shuttles the methylamine group of glycine from the P protein to the T protein.</text>
</comment>
<evidence type="ECO:0000313" key="9">
    <source>
        <dbReference type="Proteomes" id="UP000322887"/>
    </source>
</evidence>
<feature type="modified residue" description="N6-lipoyllysine" evidence="3 4">
    <location>
        <position position="62"/>
    </location>
</feature>
<evidence type="ECO:0000313" key="8">
    <source>
        <dbReference type="Proteomes" id="UP000263642"/>
    </source>
</evidence>
<comment type="cofactor">
    <cofactor evidence="3">
        <name>(R)-lipoate</name>
        <dbReference type="ChEBI" id="CHEBI:83088"/>
    </cofactor>
    <text evidence="3">Binds 1 lipoyl cofactor covalently.</text>
</comment>
<evidence type="ECO:0000256" key="1">
    <source>
        <dbReference type="ARBA" id="ARBA00009249"/>
    </source>
</evidence>
<dbReference type="PANTHER" id="PTHR11715">
    <property type="entry name" value="GLYCINE CLEAVAGE SYSTEM H PROTEIN"/>
    <property type="match status" value="1"/>
</dbReference>
<dbReference type="NCBIfam" id="TIGR00527">
    <property type="entry name" value="gcvH"/>
    <property type="match status" value="1"/>
</dbReference>
<dbReference type="GO" id="GO:0019464">
    <property type="term" value="P:glycine decarboxylation via glycine cleavage system"/>
    <property type="evidence" value="ECO:0007669"/>
    <property type="project" value="UniProtKB-UniRule"/>
</dbReference>
<sequence length="128" mass="13878">MDQASLKFTKTHEWIGVEGDIATVGISDFAVNQLTDLVYIELPKIGSTCEAGKVFGEVESVKAVSDLYAPVSGEIVEANEALVDDQSPLSDDPFGSGWITKVKMSNPAELDQCMNADDYKKFCESEAH</sequence>
<dbReference type="Pfam" id="PF01597">
    <property type="entry name" value="GCV_H"/>
    <property type="match status" value="1"/>
</dbReference>
<dbReference type="GO" id="GO:0005737">
    <property type="term" value="C:cytoplasm"/>
    <property type="evidence" value="ECO:0007669"/>
    <property type="project" value="TreeGrafter"/>
</dbReference>
<dbReference type="Proteomes" id="UP000322887">
    <property type="component" value="Chromosome"/>
</dbReference>
<evidence type="ECO:0000259" key="5">
    <source>
        <dbReference type="PROSITE" id="PS50968"/>
    </source>
</evidence>
<dbReference type="EMBL" id="CP042910">
    <property type="protein sequence ID" value="QEG15365.1"/>
    <property type="molecule type" value="Genomic_DNA"/>
</dbReference>
<dbReference type="InterPro" id="IPR000089">
    <property type="entry name" value="Biotin_lipoyl"/>
</dbReference>
<dbReference type="InterPro" id="IPR002930">
    <property type="entry name" value="GCV_H"/>
</dbReference>
<comment type="similarity">
    <text evidence="1 3">Belongs to the GcvH family.</text>
</comment>
<accession>A0A517X7F8</accession>
<dbReference type="InterPro" id="IPR033753">
    <property type="entry name" value="GCV_H/Fam206"/>
</dbReference>
<dbReference type="NCBIfam" id="NF002270">
    <property type="entry name" value="PRK01202.1"/>
    <property type="match status" value="1"/>
</dbReference>
<proteinExistence type="inferred from homology"/>
<dbReference type="PROSITE" id="PS50968">
    <property type="entry name" value="BIOTINYL_LIPOYL"/>
    <property type="match status" value="1"/>
</dbReference>
<dbReference type="InterPro" id="IPR011053">
    <property type="entry name" value="Single_hybrid_motif"/>
</dbReference>
<keyword evidence="9" id="KW-1185">Reference proteome</keyword>
<comment type="subunit">
    <text evidence="3">The glycine cleavage system is composed of four proteins: P, T, L and H.</text>
</comment>
<evidence type="ECO:0000256" key="4">
    <source>
        <dbReference type="PIRSR" id="PIRSR617453-50"/>
    </source>
</evidence>
<dbReference type="InterPro" id="IPR017453">
    <property type="entry name" value="GCV_H_sub"/>
</dbReference>